<evidence type="ECO:0008006" key="3">
    <source>
        <dbReference type="Google" id="ProtNLM"/>
    </source>
</evidence>
<name>A0A4U0FG29_9BACL</name>
<protein>
    <recommendedName>
        <fullName evidence="3">Cthe-2314-like HEPN domain-containing protein</fullName>
    </recommendedName>
</protein>
<proteinExistence type="predicted"/>
<gene>
    <name evidence="1" type="ORF">E5161_00035</name>
</gene>
<reference evidence="1 2" key="1">
    <citation type="submission" date="2019-04" db="EMBL/GenBank/DDBJ databases">
        <title>Cohnella sp. nov., isolated from soil.</title>
        <authorList>
            <person name="Kim W."/>
        </authorList>
    </citation>
    <scope>NUCLEOTIDE SEQUENCE [LARGE SCALE GENOMIC DNA]</scope>
    <source>
        <strain evidence="1 2">CAU 1483</strain>
    </source>
</reference>
<dbReference type="RefSeq" id="WP_136775562.1">
    <property type="nucleotide sequence ID" value="NZ_SUPK01000001.1"/>
</dbReference>
<evidence type="ECO:0000313" key="2">
    <source>
        <dbReference type="Proteomes" id="UP000309673"/>
    </source>
</evidence>
<keyword evidence="2" id="KW-1185">Reference proteome</keyword>
<sequence length="232" mass="27701">MDYYRKLEFKFRITDLIDPKQDYHLWICSFSLALQDLLKTHKLLFELVDSDKFADFTFYFYKLGLGFVKESMDIIESCLMSSSRDKLNSIEFFKERHQEFFEMINNNQDYSFVKSVMDESRNKVFHYNNFHVRNDAKPIRNILIELEKEKLDTSLVISIDDPFSNDLRFAEDIQVNQLFMILEKRSNDKDISTNLNKISKVMADVISLLCIIIFDFVKENGNKPRIRKISYK</sequence>
<dbReference type="AlphaFoldDB" id="A0A4U0FG29"/>
<comment type="caution">
    <text evidence="1">The sequence shown here is derived from an EMBL/GenBank/DDBJ whole genome shotgun (WGS) entry which is preliminary data.</text>
</comment>
<evidence type="ECO:0000313" key="1">
    <source>
        <dbReference type="EMBL" id="TJY43841.1"/>
    </source>
</evidence>
<dbReference type="EMBL" id="SUPK01000001">
    <property type="protein sequence ID" value="TJY43841.1"/>
    <property type="molecule type" value="Genomic_DNA"/>
</dbReference>
<accession>A0A4U0FG29</accession>
<dbReference type="Proteomes" id="UP000309673">
    <property type="component" value="Unassembled WGS sequence"/>
</dbReference>
<organism evidence="1 2">
    <name type="scientific">Cohnella pontilimi</name>
    <dbReference type="NCBI Taxonomy" id="2564100"/>
    <lineage>
        <taxon>Bacteria</taxon>
        <taxon>Bacillati</taxon>
        <taxon>Bacillota</taxon>
        <taxon>Bacilli</taxon>
        <taxon>Bacillales</taxon>
        <taxon>Paenibacillaceae</taxon>
        <taxon>Cohnella</taxon>
    </lineage>
</organism>